<feature type="domain" description="D-isomer specific 2-hydroxyacid dehydrogenase NAD-binding" evidence="3">
    <location>
        <begin position="109"/>
        <end position="282"/>
    </location>
</feature>
<accession>A0A261V7A6</accession>
<evidence type="ECO:0000313" key="4">
    <source>
        <dbReference type="EMBL" id="OZI69707.1"/>
    </source>
</evidence>
<dbReference type="RefSeq" id="WP_028354494.1">
    <property type="nucleotide sequence ID" value="NZ_NEVT01000009.1"/>
</dbReference>
<keyword evidence="5" id="KW-1185">Reference proteome</keyword>
<sequence>MEAVVTHLVIKSGGPQGMVEWRRHFSELAPGLRVSGRDEPLAEPGSVGYALVWEPDPGWLASLPNLKLIISAGAGVDHILADPRLPAGVPIARLVTEETAGEMSEFVLAAALAITKEFRRFAVNQARRRWDTPEAPRMARDMRVGVMGLGYLGAATATLLARSGFPTAGWSRSPAQLPGVASYAGPQQLDAFLARTDILVCLLPGTEATRGILGAATFARLPRGAAVISVGRGSHMVAPDLLAALDSGQLSQAVLDVFETEPLPADSPLWDHPGVIVTPHCAATPTRRERARYVADLIRRCEAGEALPNLYDPAKGY</sequence>
<dbReference type="Proteomes" id="UP000215633">
    <property type="component" value="Unassembled WGS sequence"/>
</dbReference>
<keyword evidence="4" id="KW-0670">Pyruvate</keyword>
<dbReference type="GO" id="GO:0051287">
    <property type="term" value="F:NAD binding"/>
    <property type="evidence" value="ECO:0007669"/>
    <property type="project" value="InterPro"/>
</dbReference>
<reference evidence="5" key="1">
    <citation type="submission" date="2017-05" db="EMBL/GenBank/DDBJ databases">
        <title>Complete and WGS of Bordetella genogroups.</title>
        <authorList>
            <person name="Spilker T."/>
            <person name="Lipuma J."/>
        </authorList>
    </citation>
    <scope>NUCLEOTIDE SEQUENCE [LARGE SCALE GENOMIC DNA]</scope>
    <source>
        <strain evidence="5">AU8256</strain>
    </source>
</reference>
<comment type="caution">
    <text evidence="4">The sequence shown here is derived from an EMBL/GenBank/DDBJ whole genome shotgun (WGS) entry which is preliminary data.</text>
</comment>
<dbReference type="InterPro" id="IPR036291">
    <property type="entry name" value="NAD(P)-bd_dom_sf"/>
</dbReference>
<dbReference type="PANTHER" id="PTHR43333">
    <property type="entry name" value="2-HACID_DH_C DOMAIN-CONTAINING PROTEIN"/>
    <property type="match status" value="1"/>
</dbReference>
<dbReference type="CDD" id="cd12164">
    <property type="entry name" value="GDH_like_2"/>
    <property type="match status" value="1"/>
</dbReference>
<evidence type="ECO:0000313" key="5">
    <source>
        <dbReference type="Proteomes" id="UP000215633"/>
    </source>
</evidence>
<name>A0A261V7A6_9BORD</name>
<dbReference type="EMBL" id="NEVT01000009">
    <property type="protein sequence ID" value="OZI69707.1"/>
    <property type="molecule type" value="Genomic_DNA"/>
</dbReference>
<evidence type="ECO:0000256" key="2">
    <source>
        <dbReference type="ARBA" id="ARBA00023027"/>
    </source>
</evidence>
<keyword evidence="2" id="KW-0520">NAD</keyword>
<gene>
    <name evidence="4" type="ORF">CAL24_23130</name>
</gene>
<proteinExistence type="predicted"/>
<protein>
    <submittedName>
        <fullName evidence="4">Glyoxylate/hydroxypyruvate reductase A</fullName>
    </submittedName>
</protein>
<dbReference type="AlphaFoldDB" id="A0A261V7A6"/>
<organism evidence="4 5">
    <name type="scientific">Bordetella genomosp. 2</name>
    <dbReference type="NCBI Taxonomy" id="1983456"/>
    <lineage>
        <taxon>Bacteria</taxon>
        <taxon>Pseudomonadati</taxon>
        <taxon>Pseudomonadota</taxon>
        <taxon>Betaproteobacteria</taxon>
        <taxon>Burkholderiales</taxon>
        <taxon>Alcaligenaceae</taxon>
        <taxon>Bordetella</taxon>
    </lineage>
</organism>
<evidence type="ECO:0000256" key="1">
    <source>
        <dbReference type="ARBA" id="ARBA00023002"/>
    </source>
</evidence>
<dbReference type="InterPro" id="IPR006140">
    <property type="entry name" value="D-isomer_DH_NAD-bd"/>
</dbReference>
<dbReference type="SUPFAM" id="SSF52283">
    <property type="entry name" value="Formate/glycerate dehydrogenase catalytic domain-like"/>
    <property type="match status" value="1"/>
</dbReference>
<dbReference type="Gene3D" id="3.40.50.720">
    <property type="entry name" value="NAD(P)-binding Rossmann-like Domain"/>
    <property type="match status" value="2"/>
</dbReference>
<dbReference type="Pfam" id="PF02826">
    <property type="entry name" value="2-Hacid_dh_C"/>
    <property type="match status" value="1"/>
</dbReference>
<dbReference type="GO" id="GO:0016491">
    <property type="term" value="F:oxidoreductase activity"/>
    <property type="evidence" value="ECO:0007669"/>
    <property type="project" value="UniProtKB-KW"/>
</dbReference>
<dbReference type="PANTHER" id="PTHR43333:SF1">
    <property type="entry name" value="D-ISOMER SPECIFIC 2-HYDROXYACID DEHYDROGENASE NAD-BINDING DOMAIN-CONTAINING PROTEIN"/>
    <property type="match status" value="1"/>
</dbReference>
<evidence type="ECO:0000259" key="3">
    <source>
        <dbReference type="Pfam" id="PF02826"/>
    </source>
</evidence>
<keyword evidence="1" id="KW-0560">Oxidoreductase</keyword>
<dbReference type="SUPFAM" id="SSF51735">
    <property type="entry name" value="NAD(P)-binding Rossmann-fold domains"/>
    <property type="match status" value="1"/>
</dbReference>